<evidence type="ECO:0000256" key="6">
    <source>
        <dbReference type="ARBA" id="ARBA00023315"/>
    </source>
</evidence>
<dbReference type="GO" id="GO:0016020">
    <property type="term" value="C:membrane"/>
    <property type="evidence" value="ECO:0007669"/>
    <property type="project" value="GOC"/>
</dbReference>
<keyword evidence="4" id="KW-0677">Repeat</keyword>
<evidence type="ECO:0008006" key="9">
    <source>
        <dbReference type="Google" id="ProtNLM"/>
    </source>
</evidence>
<dbReference type="PANTHER" id="PTHR43378">
    <property type="entry name" value="UDP-3-O-ACYLGLUCOSAMINE N-ACYLTRANSFERASE"/>
    <property type="match status" value="1"/>
</dbReference>
<dbReference type="NCBIfam" id="NF002060">
    <property type="entry name" value="PRK00892.1"/>
    <property type="match status" value="1"/>
</dbReference>
<dbReference type="Proteomes" id="UP000177309">
    <property type="component" value="Unassembled WGS sequence"/>
</dbReference>
<gene>
    <name evidence="7" type="ORF">A2462_08600</name>
</gene>
<dbReference type="PANTHER" id="PTHR43378:SF2">
    <property type="entry name" value="UDP-3-O-ACYLGLUCOSAMINE N-ACYLTRANSFERASE 1, MITOCHONDRIAL-RELATED"/>
    <property type="match status" value="1"/>
</dbReference>
<dbReference type="InterPro" id="IPR011004">
    <property type="entry name" value="Trimer_LpxA-like_sf"/>
</dbReference>
<keyword evidence="3" id="KW-0808">Transferase</keyword>
<dbReference type="AlphaFoldDB" id="A0A1F4TRC8"/>
<dbReference type="InterPro" id="IPR007691">
    <property type="entry name" value="LpxD"/>
</dbReference>
<keyword evidence="2" id="KW-0441">Lipid A biosynthesis</keyword>
<dbReference type="GO" id="GO:0016410">
    <property type="term" value="F:N-acyltransferase activity"/>
    <property type="evidence" value="ECO:0007669"/>
    <property type="project" value="InterPro"/>
</dbReference>
<reference evidence="7 8" key="1">
    <citation type="journal article" date="2016" name="Nat. Commun.">
        <title>Thousands of microbial genomes shed light on interconnected biogeochemical processes in an aquifer system.</title>
        <authorList>
            <person name="Anantharaman K."/>
            <person name="Brown C.T."/>
            <person name="Hug L.A."/>
            <person name="Sharon I."/>
            <person name="Castelle C.J."/>
            <person name="Probst A.J."/>
            <person name="Thomas B.C."/>
            <person name="Singh A."/>
            <person name="Wilkins M.J."/>
            <person name="Karaoz U."/>
            <person name="Brodie E.L."/>
            <person name="Williams K.H."/>
            <person name="Hubbard S.S."/>
            <person name="Banfield J.F."/>
        </authorList>
    </citation>
    <scope>NUCLEOTIDE SEQUENCE [LARGE SCALE GENOMIC DNA]</scope>
</reference>
<sequence>MKGKTALLVENPRKTMAILLALFAPKKKTLKGIHKTAIVPKSCKIGQGINIGPYVVLGENVSVGKGSRIDSHVTIYDRVKIGKRVIIHSGARIGVDGFGYVQENGKHIKIPQIGTVIIEDDVEIYANVCISRATLGATIIGAGTKIDNLTHIAHNCKIGKDCAVVSLVGFAGSVTLGDRVYVAGQVGFSGHQTIGEDSIIMARAGVTKNIPARSIVSGFPAQDHQKELNYKASLRRIAKGK</sequence>
<proteinExistence type="predicted"/>
<dbReference type="NCBIfam" id="TIGR01853">
    <property type="entry name" value="lipid_A_lpxD"/>
    <property type="match status" value="1"/>
</dbReference>
<dbReference type="SUPFAM" id="SSF51161">
    <property type="entry name" value="Trimeric LpxA-like enzymes"/>
    <property type="match status" value="1"/>
</dbReference>
<evidence type="ECO:0000256" key="5">
    <source>
        <dbReference type="ARBA" id="ARBA00023098"/>
    </source>
</evidence>
<evidence type="ECO:0000256" key="4">
    <source>
        <dbReference type="ARBA" id="ARBA00022737"/>
    </source>
</evidence>
<comment type="caution">
    <text evidence="7">The sequence shown here is derived from an EMBL/GenBank/DDBJ whole genome shotgun (WGS) entry which is preliminary data.</text>
</comment>
<dbReference type="CDD" id="cd03352">
    <property type="entry name" value="LbH_LpxD"/>
    <property type="match status" value="1"/>
</dbReference>
<keyword evidence="6" id="KW-0012">Acyltransferase</keyword>
<dbReference type="Gene3D" id="2.160.10.10">
    <property type="entry name" value="Hexapeptide repeat proteins"/>
    <property type="match status" value="1"/>
</dbReference>
<evidence type="ECO:0000256" key="2">
    <source>
        <dbReference type="ARBA" id="ARBA00022556"/>
    </source>
</evidence>
<dbReference type="GO" id="GO:0009245">
    <property type="term" value="P:lipid A biosynthetic process"/>
    <property type="evidence" value="ECO:0007669"/>
    <property type="project" value="UniProtKB-KW"/>
</dbReference>
<evidence type="ECO:0000313" key="8">
    <source>
        <dbReference type="Proteomes" id="UP000177309"/>
    </source>
</evidence>
<evidence type="ECO:0000313" key="7">
    <source>
        <dbReference type="EMBL" id="OGC35284.1"/>
    </source>
</evidence>
<dbReference type="EMBL" id="MEUI01000005">
    <property type="protein sequence ID" value="OGC35284.1"/>
    <property type="molecule type" value="Genomic_DNA"/>
</dbReference>
<dbReference type="InterPro" id="IPR001451">
    <property type="entry name" value="Hexapep"/>
</dbReference>
<accession>A0A1F4TRC8</accession>
<organism evidence="7 8">
    <name type="scientific">candidate division WOR-1 bacterium RIFOXYC2_FULL_41_25</name>
    <dbReference type="NCBI Taxonomy" id="1802586"/>
    <lineage>
        <taxon>Bacteria</taxon>
        <taxon>Bacillati</taxon>
        <taxon>Saganbacteria</taxon>
    </lineage>
</organism>
<name>A0A1F4TRC8_UNCSA</name>
<dbReference type="InterPro" id="IPR018357">
    <property type="entry name" value="Hexapep_transf_CS"/>
</dbReference>
<dbReference type="PROSITE" id="PS00101">
    <property type="entry name" value="HEXAPEP_TRANSFERASES"/>
    <property type="match status" value="1"/>
</dbReference>
<keyword evidence="1" id="KW-0444">Lipid biosynthesis</keyword>
<dbReference type="Pfam" id="PF00132">
    <property type="entry name" value="Hexapep"/>
    <property type="match status" value="1"/>
</dbReference>
<evidence type="ECO:0000256" key="1">
    <source>
        <dbReference type="ARBA" id="ARBA00022516"/>
    </source>
</evidence>
<protein>
    <recommendedName>
        <fullName evidence="9">UDP-3-O-(3-hydroxymyristoyl)glucosamine N-acyltransferase</fullName>
    </recommendedName>
</protein>
<keyword evidence="5" id="KW-0443">Lipid metabolism</keyword>
<evidence type="ECO:0000256" key="3">
    <source>
        <dbReference type="ARBA" id="ARBA00022679"/>
    </source>
</evidence>